<comment type="function">
    <text evidence="11">Catalyzes the specific phosphorylation of the 3-hydroxyl group of shikimic acid using ATP as a cosubstrate.</text>
</comment>
<dbReference type="HAMAP" id="MF_00109">
    <property type="entry name" value="Shikimate_kinase"/>
    <property type="match status" value="1"/>
</dbReference>
<dbReference type="InterPro" id="IPR031322">
    <property type="entry name" value="Shikimate/glucono_kinase"/>
</dbReference>
<evidence type="ECO:0000256" key="8">
    <source>
        <dbReference type="ARBA" id="ARBA00022840"/>
    </source>
</evidence>
<dbReference type="EC" id="2.7.1.71" evidence="3 11"/>
<keyword evidence="4 11" id="KW-0028">Amino-acid biosynthesis</keyword>
<evidence type="ECO:0000256" key="4">
    <source>
        <dbReference type="ARBA" id="ARBA00022605"/>
    </source>
</evidence>
<feature type="binding site" evidence="11">
    <location>
        <position position="124"/>
    </location>
    <ligand>
        <name>ATP</name>
        <dbReference type="ChEBI" id="CHEBI:30616"/>
    </ligand>
</feature>
<dbReference type="GO" id="GO:0005829">
    <property type="term" value="C:cytosol"/>
    <property type="evidence" value="ECO:0007669"/>
    <property type="project" value="TreeGrafter"/>
</dbReference>
<accession>A0A7Z8K0V0</accession>
<organism evidence="12 13">
    <name type="scientific">Cellulomonas hominis</name>
    <dbReference type="NCBI Taxonomy" id="156981"/>
    <lineage>
        <taxon>Bacteria</taxon>
        <taxon>Bacillati</taxon>
        <taxon>Actinomycetota</taxon>
        <taxon>Actinomycetes</taxon>
        <taxon>Micrococcales</taxon>
        <taxon>Cellulomonadaceae</taxon>
        <taxon>Cellulomonas</taxon>
    </lineage>
</organism>
<comment type="subunit">
    <text evidence="11">Monomer.</text>
</comment>
<feature type="binding site" evidence="11">
    <location>
        <position position="60"/>
    </location>
    <ligand>
        <name>substrate</name>
    </ligand>
</feature>
<proteinExistence type="inferred from homology"/>
<feature type="binding site" evidence="11">
    <location>
        <position position="82"/>
    </location>
    <ligand>
        <name>substrate</name>
    </ligand>
</feature>
<dbReference type="PRINTS" id="PR01100">
    <property type="entry name" value="SHIKIMTKNASE"/>
</dbReference>
<dbReference type="Gene3D" id="3.40.50.300">
    <property type="entry name" value="P-loop containing nucleotide triphosphate hydrolases"/>
    <property type="match status" value="1"/>
</dbReference>
<dbReference type="InterPro" id="IPR023000">
    <property type="entry name" value="Shikimate_kinase_CS"/>
</dbReference>
<evidence type="ECO:0000256" key="11">
    <source>
        <dbReference type="HAMAP-Rule" id="MF_00109"/>
    </source>
</evidence>
<keyword evidence="5 11" id="KW-0808">Transferase</keyword>
<keyword evidence="11" id="KW-0460">Magnesium</keyword>
<dbReference type="PANTHER" id="PTHR21087:SF16">
    <property type="entry name" value="SHIKIMATE KINASE 1, CHLOROPLASTIC"/>
    <property type="match status" value="1"/>
</dbReference>
<dbReference type="AlphaFoldDB" id="A0A7Z8K0V0"/>
<protein>
    <recommendedName>
        <fullName evidence="3 11">Shikimate kinase</fullName>
        <shortName evidence="11">SK</shortName>
        <ecNumber evidence="3 11">2.7.1.71</ecNumber>
    </recommendedName>
</protein>
<dbReference type="GO" id="GO:0009073">
    <property type="term" value="P:aromatic amino acid family biosynthetic process"/>
    <property type="evidence" value="ECO:0007669"/>
    <property type="project" value="UniProtKB-KW"/>
</dbReference>
<dbReference type="OrthoDB" id="9800332at2"/>
<name>A0A7Z8K0V0_9CELL</name>
<dbReference type="CDD" id="cd00464">
    <property type="entry name" value="SK"/>
    <property type="match status" value="1"/>
</dbReference>
<comment type="similarity">
    <text evidence="2 11">Belongs to the shikimate kinase family.</text>
</comment>
<comment type="caution">
    <text evidence="11">Lacks conserved residue(s) required for the propagation of feature annotation.</text>
</comment>
<dbReference type="PROSITE" id="PS01128">
    <property type="entry name" value="SHIKIMATE_KINASE"/>
    <property type="match status" value="1"/>
</dbReference>
<reference evidence="12 13" key="1">
    <citation type="submission" date="2019-05" db="EMBL/GenBank/DDBJ databases">
        <title>Genome sequence of Cellulomonas hominis strain CS1.</title>
        <authorList>
            <person name="Belmont J."/>
            <person name="Maclea K.S."/>
        </authorList>
    </citation>
    <scope>NUCLEOTIDE SEQUENCE [LARGE SCALE GENOMIC DNA]</scope>
    <source>
        <strain evidence="12 13">CS1</strain>
    </source>
</reference>
<dbReference type="GO" id="GO:0009423">
    <property type="term" value="P:chorismate biosynthetic process"/>
    <property type="evidence" value="ECO:0007669"/>
    <property type="project" value="UniProtKB-UniRule"/>
</dbReference>
<evidence type="ECO:0000256" key="9">
    <source>
        <dbReference type="ARBA" id="ARBA00023141"/>
    </source>
</evidence>
<evidence type="ECO:0000256" key="10">
    <source>
        <dbReference type="ARBA" id="ARBA00048567"/>
    </source>
</evidence>
<feature type="binding site" evidence="11">
    <location>
        <position position="142"/>
    </location>
    <ligand>
        <name>substrate</name>
    </ligand>
</feature>
<keyword evidence="8 11" id="KW-0067">ATP-binding</keyword>
<dbReference type="SUPFAM" id="SSF52540">
    <property type="entry name" value="P-loop containing nucleoside triphosphate hydrolases"/>
    <property type="match status" value="1"/>
</dbReference>
<comment type="cofactor">
    <cofactor evidence="11">
        <name>Mg(2+)</name>
        <dbReference type="ChEBI" id="CHEBI:18420"/>
    </cofactor>
    <text evidence="11">Binds 1 Mg(2+) ion per subunit.</text>
</comment>
<evidence type="ECO:0000313" key="13">
    <source>
        <dbReference type="Proteomes" id="UP000308121"/>
    </source>
</evidence>
<dbReference type="InterPro" id="IPR000623">
    <property type="entry name" value="Shikimate_kinase/TSH1"/>
</dbReference>
<keyword evidence="11" id="KW-0963">Cytoplasm</keyword>
<dbReference type="RefSeq" id="WP_154729757.1">
    <property type="nucleotide sequence ID" value="NZ_SZYE01000082.1"/>
</dbReference>
<comment type="pathway">
    <text evidence="1 11">Metabolic intermediate biosynthesis; chorismate biosynthesis; chorismate from D-erythrose 4-phosphate and phosphoenolpyruvate: step 5/7.</text>
</comment>
<dbReference type="InterPro" id="IPR027417">
    <property type="entry name" value="P-loop_NTPase"/>
</dbReference>
<dbReference type="UniPathway" id="UPA00053">
    <property type="reaction ID" value="UER00088"/>
</dbReference>
<keyword evidence="7 11" id="KW-0418">Kinase</keyword>
<dbReference type="Pfam" id="PF01202">
    <property type="entry name" value="SKI"/>
    <property type="match status" value="1"/>
</dbReference>
<feature type="binding site" evidence="11">
    <location>
        <begin position="14"/>
        <end position="19"/>
    </location>
    <ligand>
        <name>ATP</name>
        <dbReference type="ChEBI" id="CHEBI:30616"/>
    </ligand>
</feature>
<keyword evidence="6 11" id="KW-0547">Nucleotide-binding</keyword>
<dbReference type="GO" id="GO:0008652">
    <property type="term" value="P:amino acid biosynthetic process"/>
    <property type="evidence" value="ECO:0007669"/>
    <property type="project" value="UniProtKB-KW"/>
</dbReference>
<comment type="caution">
    <text evidence="12">The sequence shown here is derived from an EMBL/GenBank/DDBJ whole genome shotgun (WGS) entry which is preliminary data.</text>
</comment>
<evidence type="ECO:0000256" key="1">
    <source>
        <dbReference type="ARBA" id="ARBA00004842"/>
    </source>
</evidence>
<keyword evidence="9 11" id="KW-0057">Aromatic amino acid biosynthesis</keyword>
<dbReference type="GO" id="GO:0004765">
    <property type="term" value="F:shikimate kinase activity"/>
    <property type="evidence" value="ECO:0007669"/>
    <property type="project" value="UniProtKB-UniRule"/>
</dbReference>
<evidence type="ECO:0000256" key="7">
    <source>
        <dbReference type="ARBA" id="ARBA00022777"/>
    </source>
</evidence>
<dbReference type="EMBL" id="SZYE01000082">
    <property type="protein sequence ID" value="TKR23445.1"/>
    <property type="molecule type" value="Genomic_DNA"/>
</dbReference>
<evidence type="ECO:0000313" key="12">
    <source>
        <dbReference type="EMBL" id="TKR23445.1"/>
    </source>
</evidence>
<evidence type="ECO:0000256" key="6">
    <source>
        <dbReference type="ARBA" id="ARBA00022741"/>
    </source>
</evidence>
<dbReference type="GO" id="GO:0000287">
    <property type="term" value="F:magnesium ion binding"/>
    <property type="evidence" value="ECO:0007669"/>
    <property type="project" value="UniProtKB-UniRule"/>
</dbReference>
<gene>
    <name evidence="11" type="primary">aroK</name>
    <name evidence="12" type="ORF">FA014_11145</name>
</gene>
<feature type="binding site" evidence="11">
    <location>
        <position position="36"/>
    </location>
    <ligand>
        <name>substrate</name>
    </ligand>
</feature>
<comment type="catalytic activity">
    <reaction evidence="10 11">
        <text>shikimate + ATP = 3-phosphoshikimate + ADP + H(+)</text>
        <dbReference type="Rhea" id="RHEA:13121"/>
        <dbReference type="ChEBI" id="CHEBI:15378"/>
        <dbReference type="ChEBI" id="CHEBI:30616"/>
        <dbReference type="ChEBI" id="CHEBI:36208"/>
        <dbReference type="ChEBI" id="CHEBI:145989"/>
        <dbReference type="ChEBI" id="CHEBI:456216"/>
        <dbReference type="EC" id="2.7.1.71"/>
    </reaction>
</comment>
<sequence length="184" mass="19854">MSARPRVVLIGPPGSGKSTVALALAGRWQLAARDTDADVERTAGKSVADVFVEDGEPRFRELEHEAVRRALVEHDGVLALGGGAVLHPLTQEELAAYRSAGGAVVFLDVSLRHAAPRVGFNQARPLLLGNPRARWQQLMDERRPVYERVASLVVSTDGITPAQVAERIEEALADQRTDGHEAGR</sequence>
<dbReference type="GO" id="GO:0005524">
    <property type="term" value="F:ATP binding"/>
    <property type="evidence" value="ECO:0007669"/>
    <property type="project" value="UniProtKB-UniRule"/>
</dbReference>
<evidence type="ECO:0000256" key="2">
    <source>
        <dbReference type="ARBA" id="ARBA00006997"/>
    </source>
</evidence>
<comment type="subcellular location">
    <subcellularLocation>
        <location evidence="11">Cytoplasm</location>
    </subcellularLocation>
</comment>
<feature type="binding site" evidence="11">
    <location>
        <position position="18"/>
    </location>
    <ligand>
        <name>Mg(2+)</name>
        <dbReference type="ChEBI" id="CHEBI:18420"/>
    </ligand>
</feature>
<dbReference type="Proteomes" id="UP000308121">
    <property type="component" value="Unassembled WGS sequence"/>
</dbReference>
<keyword evidence="11" id="KW-0479">Metal-binding</keyword>
<evidence type="ECO:0000256" key="5">
    <source>
        <dbReference type="ARBA" id="ARBA00022679"/>
    </source>
</evidence>
<dbReference type="PANTHER" id="PTHR21087">
    <property type="entry name" value="SHIKIMATE KINASE"/>
    <property type="match status" value="1"/>
</dbReference>
<evidence type="ECO:0000256" key="3">
    <source>
        <dbReference type="ARBA" id="ARBA00012154"/>
    </source>
</evidence>